<dbReference type="Gene3D" id="3.30.2310.20">
    <property type="entry name" value="RelE-like"/>
    <property type="match status" value="1"/>
</dbReference>
<comment type="caution">
    <text evidence="1">The sequence shown here is derived from an EMBL/GenBank/DDBJ whole genome shotgun (WGS) entry which is preliminary data.</text>
</comment>
<gene>
    <name evidence="1" type="ORF">AUC70_05915</name>
</gene>
<evidence type="ECO:0000313" key="1">
    <source>
        <dbReference type="EMBL" id="ODR95231.1"/>
    </source>
</evidence>
<dbReference type="Pfam" id="PF05015">
    <property type="entry name" value="HigB-like_toxin"/>
    <property type="match status" value="1"/>
</dbReference>
<sequence length="92" mass="10946">MIRSFRSRALKRFFERGEDRQIKPDHREALRDVLARLDASSAPEDMNLPGFRLHRLRGDYAGFWAVTVRANWRVTFRFEDGDATDVDYLDYH</sequence>
<dbReference type="PANTHER" id="PTHR40266:SF2">
    <property type="entry name" value="TOXIN HIGB-1"/>
    <property type="match status" value="1"/>
</dbReference>
<dbReference type="PANTHER" id="PTHR40266">
    <property type="entry name" value="TOXIN HIGB-1"/>
    <property type="match status" value="1"/>
</dbReference>
<dbReference type="InterPro" id="IPR035093">
    <property type="entry name" value="RelE/ParE_toxin_dom_sf"/>
</dbReference>
<dbReference type="EMBL" id="LPWE01000011">
    <property type="protein sequence ID" value="ODR95231.1"/>
    <property type="molecule type" value="Genomic_DNA"/>
</dbReference>
<name>A0A1E3VPJ8_9HYPH</name>
<dbReference type="Proteomes" id="UP000094172">
    <property type="component" value="Unassembled WGS sequence"/>
</dbReference>
<proteinExistence type="predicted"/>
<protein>
    <submittedName>
        <fullName evidence="1">Peptidase</fullName>
    </submittedName>
</protein>
<dbReference type="SUPFAM" id="SSF143011">
    <property type="entry name" value="RelE-like"/>
    <property type="match status" value="1"/>
</dbReference>
<dbReference type="AlphaFoldDB" id="A0A1E3VPJ8"/>
<dbReference type="InterPro" id="IPR007711">
    <property type="entry name" value="HigB-1"/>
</dbReference>
<keyword evidence="2" id="KW-1185">Reference proteome</keyword>
<organism evidence="1 2">
    <name type="scientific">Methyloceanibacter stevinii</name>
    <dbReference type="NCBI Taxonomy" id="1774970"/>
    <lineage>
        <taxon>Bacteria</taxon>
        <taxon>Pseudomonadati</taxon>
        <taxon>Pseudomonadota</taxon>
        <taxon>Alphaproteobacteria</taxon>
        <taxon>Hyphomicrobiales</taxon>
        <taxon>Hyphomicrobiaceae</taxon>
        <taxon>Methyloceanibacter</taxon>
    </lineage>
</organism>
<dbReference type="RefSeq" id="WP_069444523.1">
    <property type="nucleotide sequence ID" value="NZ_LPWE01000011.1"/>
</dbReference>
<evidence type="ECO:0000313" key="2">
    <source>
        <dbReference type="Proteomes" id="UP000094172"/>
    </source>
</evidence>
<reference evidence="1 2" key="1">
    <citation type="journal article" date="2016" name="Environ. Microbiol.">
        <title>New Methyloceanibacter diversity from North Sea sediments includes methanotroph containing solely the soluble methane monooxygenase.</title>
        <authorList>
            <person name="Vekeman B."/>
            <person name="Kerckhof F.M."/>
            <person name="Cremers G."/>
            <person name="de Vos P."/>
            <person name="Vandamme P."/>
            <person name="Boon N."/>
            <person name="Op den Camp H.J."/>
            <person name="Heylen K."/>
        </authorList>
    </citation>
    <scope>NUCLEOTIDE SEQUENCE [LARGE SCALE GENOMIC DNA]</scope>
    <source>
        <strain evidence="1 2">R-67176</strain>
    </source>
</reference>
<accession>A0A1E3VPJ8</accession>
<dbReference type="STRING" id="1774970.AUC70_05915"/>